<dbReference type="Pfam" id="PF00170">
    <property type="entry name" value="bZIP_1"/>
    <property type="match status" value="1"/>
</dbReference>
<reference evidence="9" key="1">
    <citation type="submission" date="2023-01" db="EMBL/GenBank/DDBJ databases">
        <title>Genome assembly of the deep-sea coral Lophelia pertusa.</title>
        <authorList>
            <person name="Herrera S."/>
            <person name="Cordes E."/>
        </authorList>
    </citation>
    <scope>NUCLEOTIDE SEQUENCE</scope>
    <source>
        <strain evidence="9">USNM1676648</strain>
        <tissue evidence="9">Polyp</tissue>
    </source>
</reference>
<evidence type="ECO:0000256" key="5">
    <source>
        <dbReference type="ARBA" id="ARBA00023242"/>
    </source>
</evidence>
<dbReference type="PANTHER" id="PTHR23351:SF24">
    <property type="entry name" value="ACTIVATING TRANSCRIPTION FACTOR 3-RELATED"/>
    <property type="match status" value="1"/>
</dbReference>
<organism evidence="9 10">
    <name type="scientific">Desmophyllum pertusum</name>
    <dbReference type="NCBI Taxonomy" id="174260"/>
    <lineage>
        <taxon>Eukaryota</taxon>
        <taxon>Metazoa</taxon>
        <taxon>Cnidaria</taxon>
        <taxon>Anthozoa</taxon>
        <taxon>Hexacorallia</taxon>
        <taxon>Scleractinia</taxon>
        <taxon>Caryophylliina</taxon>
        <taxon>Caryophylliidae</taxon>
        <taxon>Desmophyllum</taxon>
    </lineage>
</organism>
<feature type="transmembrane region" description="Helical" evidence="7">
    <location>
        <begin position="34"/>
        <end position="53"/>
    </location>
</feature>
<feature type="coiled-coil region" evidence="6">
    <location>
        <begin position="89"/>
        <end position="127"/>
    </location>
</feature>
<dbReference type="AlphaFoldDB" id="A0A9X0CSX8"/>
<dbReference type="InterPro" id="IPR004827">
    <property type="entry name" value="bZIP"/>
</dbReference>
<keyword evidence="7" id="KW-0472">Membrane</keyword>
<dbReference type="SUPFAM" id="SSF57959">
    <property type="entry name" value="Leucine zipper domain"/>
    <property type="match status" value="1"/>
</dbReference>
<comment type="subcellular location">
    <subcellularLocation>
        <location evidence="1">Nucleus</location>
    </subcellularLocation>
</comment>
<evidence type="ECO:0000256" key="2">
    <source>
        <dbReference type="ARBA" id="ARBA00023015"/>
    </source>
</evidence>
<comment type="caution">
    <text evidence="9">The sequence shown here is derived from an EMBL/GenBank/DDBJ whole genome shotgun (WGS) entry which is preliminary data.</text>
</comment>
<keyword evidence="5" id="KW-0539">Nucleus</keyword>
<dbReference type="EMBL" id="MU826828">
    <property type="protein sequence ID" value="KAJ7374336.1"/>
    <property type="molecule type" value="Genomic_DNA"/>
</dbReference>
<dbReference type="PANTHER" id="PTHR23351">
    <property type="entry name" value="FOS TRANSCRIPTION FACTOR-RELATED"/>
    <property type="match status" value="1"/>
</dbReference>
<dbReference type="PROSITE" id="PS00036">
    <property type="entry name" value="BZIP_BASIC"/>
    <property type="match status" value="1"/>
</dbReference>
<dbReference type="GO" id="GO:0000981">
    <property type="term" value="F:DNA-binding transcription factor activity, RNA polymerase II-specific"/>
    <property type="evidence" value="ECO:0007669"/>
    <property type="project" value="TreeGrafter"/>
</dbReference>
<evidence type="ECO:0000256" key="3">
    <source>
        <dbReference type="ARBA" id="ARBA00023125"/>
    </source>
</evidence>
<dbReference type="CDD" id="cd14721">
    <property type="entry name" value="bZIP_Fos"/>
    <property type="match status" value="1"/>
</dbReference>
<evidence type="ECO:0000256" key="6">
    <source>
        <dbReference type="SAM" id="Coils"/>
    </source>
</evidence>
<gene>
    <name evidence="9" type="ORF">OS493_007425</name>
</gene>
<protein>
    <recommendedName>
        <fullName evidence="8">BZIP domain-containing protein</fullName>
    </recommendedName>
</protein>
<dbReference type="PRINTS" id="PR00042">
    <property type="entry name" value="LEUZIPPRFOS"/>
</dbReference>
<dbReference type="GO" id="GO:0000978">
    <property type="term" value="F:RNA polymerase II cis-regulatory region sequence-specific DNA binding"/>
    <property type="evidence" value="ECO:0007669"/>
    <property type="project" value="TreeGrafter"/>
</dbReference>
<evidence type="ECO:0000256" key="4">
    <source>
        <dbReference type="ARBA" id="ARBA00023163"/>
    </source>
</evidence>
<keyword evidence="7" id="KW-0812">Transmembrane</keyword>
<keyword evidence="2" id="KW-0805">Transcription regulation</keyword>
<evidence type="ECO:0000313" key="10">
    <source>
        <dbReference type="Proteomes" id="UP001163046"/>
    </source>
</evidence>
<sequence length="144" mass="16624">MTCHDLFITYVYVRSAYLISRQLLQKGELSDSNLLTLGAFLVLCFIVVLHMFVRDPFFSLMQLTPDEEQRRKLRRERNKVAASKCRVKRKEHVSTLRQASEELESANSQLESEIAYLTAEREQLEMMLDAHICNMEKAAGRGPA</sequence>
<proteinExistence type="predicted"/>
<evidence type="ECO:0000256" key="1">
    <source>
        <dbReference type="ARBA" id="ARBA00004123"/>
    </source>
</evidence>
<dbReference type="InterPro" id="IPR000837">
    <property type="entry name" value="AP-1"/>
</dbReference>
<accession>A0A9X0CSX8</accession>
<dbReference type="InterPro" id="IPR046347">
    <property type="entry name" value="bZIP_sf"/>
</dbReference>
<keyword evidence="7" id="KW-1133">Transmembrane helix</keyword>
<dbReference type="Gene3D" id="1.20.5.170">
    <property type="match status" value="1"/>
</dbReference>
<dbReference type="Proteomes" id="UP001163046">
    <property type="component" value="Unassembled WGS sequence"/>
</dbReference>
<name>A0A9X0CSX8_9CNID</name>
<keyword evidence="3" id="KW-0238">DNA-binding</keyword>
<keyword evidence="10" id="KW-1185">Reference proteome</keyword>
<evidence type="ECO:0000259" key="8">
    <source>
        <dbReference type="PROSITE" id="PS50217"/>
    </source>
</evidence>
<keyword evidence="4" id="KW-0804">Transcription</keyword>
<dbReference type="OrthoDB" id="2596881at2759"/>
<dbReference type="PROSITE" id="PS50217">
    <property type="entry name" value="BZIP"/>
    <property type="match status" value="1"/>
</dbReference>
<keyword evidence="6" id="KW-0175">Coiled coil</keyword>
<feature type="domain" description="BZIP" evidence="8">
    <location>
        <begin position="68"/>
        <end position="131"/>
    </location>
</feature>
<evidence type="ECO:0000313" key="9">
    <source>
        <dbReference type="EMBL" id="KAJ7374336.1"/>
    </source>
</evidence>
<dbReference type="SMART" id="SM00338">
    <property type="entry name" value="BRLZ"/>
    <property type="match status" value="1"/>
</dbReference>
<evidence type="ECO:0000256" key="7">
    <source>
        <dbReference type="SAM" id="Phobius"/>
    </source>
</evidence>
<dbReference type="GO" id="GO:0005634">
    <property type="term" value="C:nucleus"/>
    <property type="evidence" value="ECO:0007669"/>
    <property type="project" value="UniProtKB-SubCell"/>
</dbReference>
<dbReference type="FunFam" id="1.20.5.170:FF:000010">
    <property type="entry name" value="Cyclic AMP-dependent transcription factor ATF-2"/>
    <property type="match status" value="1"/>
</dbReference>